<keyword evidence="2" id="KW-1003">Cell membrane</keyword>
<dbReference type="Pfam" id="PF09335">
    <property type="entry name" value="VTT_dom"/>
    <property type="match status" value="1"/>
</dbReference>
<feature type="transmembrane region" description="Helical" evidence="6">
    <location>
        <begin position="12"/>
        <end position="29"/>
    </location>
</feature>
<accession>F0F8P2</accession>
<evidence type="ECO:0000256" key="4">
    <source>
        <dbReference type="ARBA" id="ARBA00022989"/>
    </source>
</evidence>
<evidence type="ECO:0000256" key="5">
    <source>
        <dbReference type="ARBA" id="ARBA00023136"/>
    </source>
</evidence>
<sequence length="213" mass="24021">MNFITALLSQLNYGTIFLLMLLESTVFPVPSELVVTPAAYHAAGGNLNMWLVILFATLGADCGATINYLAGWYLGRPIIYRFANSRWGHACLLNQEKVEKSERYFDRHGLVATITGRLLPGIRHLISIPAGLAKMSYWKFLLYTTVGAGVWHSILALLGHYMHAFVPEEQLHGKILEYGEYIKVGLILLVVMVCLYFAVRWYVRRRKAGSRQA</sequence>
<dbReference type="eggNOG" id="COG0586">
    <property type="taxonomic scope" value="Bacteria"/>
</dbReference>
<dbReference type="GO" id="GO:0005886">
    <property type="term" value="C:plasma membrane"/>
    <property type="evidence" value="ECO:0007669"/>
    <property type="project" value="UniProtKB-SubCell"/>
</dbReference>
<keyword evidence="5 6" id="KW-0472">Membrane</keyword>
<keyword evidence="9" id="KW-1185">Reference proteome</keyword>
<evidence type="ECO:0000259" key="7">
    <source>
        <dbReference type="Pfam" id="PF09335"/>
    </source>
</evidence>
<comment type="subcellular location">
    <subcellularLocation>
        <location evidence="1">Cell membrane</location>
        <topology evidence="1">Multi-pass membrane protein</topology>
    </subcellularLocation>
</comment>
<reference evidence="8 9" key="1">
    <citation type="submission" date="2011-01" db="EMBL/GenBank/DDBJ databases">
        <authorList>
            <person name="Muzny D."/>
            <person name="Qin X."/>
            <person name="Deng J."/>
            <person name="Jiang H."/>
            <person name="Liu Y."/>
            <person name="Qu J."/>
            <person name="Song X.-Z."/>
            <person name="Zhang L."/>
            <person name="Thornton R."/>
            <person name="Coyle M."/>
            <person name="Francisco L."/>
            <person name="Jackson L."/>
            <person name="Javaid M."/>
            <person name="Korchina V."/>
            <person name="Kovar C."/>
            <person name="Mata R."/>
            <person name="Mathew T."/>
            <person name="Ngo R."/>
            <person name="Nguyen L."/>
            <person name="Nguyen N."/>
            <person name="Okwuonu G."/>
            <person name="Ongeri F."/>
            <person name="Pham C."/>
            <person name="Simmons D."/>
            <person name="Wilczek-Boney K."/>
            <person name="Hale W."/>
            <person name="Jakkamsetti A."/>
            <person name="Pham P."/>
            <person name="Ruth R."/>
            <person name="San Lucas F."/>
            <person name="Warren J."/>
            <person name="Zhang J."/>
            <person name="Zhao Z."/>
            <person name="Zhou C."/>
            <person name="Zhu D."/>
            <person name="Lee S."/>
            <person name="Bess C."/>
            <person name="Blankenburg K."/>
            <person name="Forbes L."/>
            <person name="Fu Q."/>
            <person name="Gubbala S."/>
            <person name="Hirani K."/>
            <person name="Jayaseelan J.C."/>
            <person name="Lara F."/>
            <person name="Munidasa M."/>
            <person name="Palculict T."/>
            <person name="Patil S."/>
            <person name="Pu L.-L."/>
            <person name="Saada N."/>
            <person name="Tang L."/>
            <person name="Weissenberger G."/>
            <person name="Zhu Y."/>
            <person name="Hemphill L."/>
            <person name="Shang Y."/>
            <person name="Youmans B."/>
            <person name="Ayvaz T."/>
            <person name="Ross M."/>
            <person name="Santibanez J."/>
            <person name="Aqrawi P."/>
            <person name="Gross S."/>
            <person name="Joshi V."/>
            <person name="Fowler G."/>
            <person name="Nazareth L."/>
            <person name="Reid J."/>
            <person name="Worley K."/>
            <person name="Petrosino J."/>
            <person name="Highlander S."/>
            <person name="Gibbs R."/>
        </authorList>
    </citation>
    <scope>NUCLEOTIDE SEQUENCE [LARGE SCALE GENOMIC DNA]</scope>
    <source>
        <strain evidence="8 9">DSM 16608</strain>
    </source>
</reference>
<dbReference type="EMBL" id="AEWX01000027">
    <property type="protein sequence ID" value="EGC19419.1"/>
    <property type="molecule type" value="Genomic_DNA"/>
</dbReference>
<gene>
    <name evidence="8" type="primary">dedA</name>
    <name evidence="8" type="ORF">HMPREF9141_1959</name>
</gene>
<keyword evidence="3 6" id="KW-0812">Transmembrane</keyword>
<dbReference type="PANTHER" id="PTHR42709">
    <property type="entry name" value="ALKALINE PHOSPHATASE LIKE PROTEIN"/>
    <property type="match status" value="1"/>
</dbReference>
<dbReference type="InterPro" id="IPR032816">
    <property type="entry name" value="VTT_dom"/>
</dbReference>
<evidence type="ECO:0000256" key="1">
    <source>
        <dbReference type="ARBA" id="ARBA00004651"/>
    </source>
</evidence>
<dbReference type="PANTHER" id="PTHR42709:SF6">
    <property type="entry name" value="UNDECAPRENYL PHOSPHATE TRANSPORTER A"/>
    <property type="match status" value="1"/>
</dbReference>
<evidence type="ECO:0000313" key="9">
    <source>
        <dbReference type="Proteomes" id="UP000005697"/>
    </source>
</evidence>
<keyword evidence="4 6" id="KW-1133">Transmembrane helix</keyword>
<dbReference type="HOGENOM" id="CLU_044208_1_1_10"/>
<dbReference type="Proteomes" id="UP000005697">
    <property type="component" value="Unassembled WGS sequence"/>
</dbReference>
<dbReference type="InterPro" id="IPR051311">
    <property type="entry name" value="DedA_domain"/>
</dbReference>
<evidence type="ECO:0000256" key="6">
    <source>
        <dbReference type="SAM" id="Phobius"/>
    </source>
</evidence>
<dbReference type="RefSeq" id="WP_007366712.1">
    <property type="nucleotide sequence ID" value="NZ_GL872282.1"/>
</dbReference>
<dbReference type="OrthoDB" id="9813426at2"/>
<evidence type="ECO:0000313" key="8">
    <source>
        <dbReference type="EMBL" id="EGC19419.1"/>
    </source>
</evidence>
<protein>
    <submittedName>
        <fullName evidence="8">SNARE-like domain protein</fullName>
    </submittedName>
</protein>
<dbReference type="AlphaFoldDB" id="F0F8P2"/>
<feature type="transmembrane region" description="Helical" evidence="6">
    <location>
        <begin position="49"/>
        <end position="74"/>
    </location>
</feature>
<organism evidence="8 9">
    <name type="scientific">Prevotella multiformis DSM 16608</name>
    <dbReference type="NCBI Taxonomy" id="888743"/>
    <lineage>
        <taxon>Bacteria</taxon>
        <taxon>Pseudomonadati</taxon>
        <taxon>Bacteroidota</taxon>
        <taxon>Bacteroidia</taxon>
        <taxon>Bacteroidales</taxon>
        <taxon>Prevotellaceae</taxon>
        <taxon>Prevotella</taxon>
    </lineage>
</organism>
<comment type="caution">
    <text evidence="8">The sequence shown here is derived from an EMBL/GenBank/DDBJ whole genome shotgun (WGS) entry which is preliminary data.</text>
</comment>
<feature type="transmembrane region" description="Helical" evidence="6">
    <location>
        <begin position="181"/>
        <end position="203"/>
    </location>
</feature>
<name>F0F8P2_9BACT</name>
<feature type="transmembrane region" description="Helical" evidence="6">
    <location>
        <begin position="140"/>
        <end position="161"/>
    </location>
</feature>
<evidence type="ECO:0000256" key="3">
    <source>
        <dbReference type="ARBA" id="ARBA00022692"/>
    </source>
</evidence>
<dbReference type="STRING" id="888743.HMPREF9141_1959"/>
<feature type="domain" description="VTT" evidence="7">
    <location>
        <begin position="42"/>
        <end position="160"/>
    </location>
</feature>
<evidence type="ECO:0000256" key="2">
    <source>
        <dbReference type="ARBA" id="ARBA00022475"/>
    </source>
</evidence>
<proteinExistence type="predicted"/>